<keyword evidence="6" id="KW-0805">Transcription regulation</keyword>
<dbReference type="GO" id="GO:0005634">
    <property type="term" value="C:nucleus"/>
    <property type="evidence" value="ECO:0007669"/>
    <property type="project" value="UniProtKB-SubCell"/>
</dbReference>
<dbReference type="SMART" id="SM00355">
    <property type="entry name" value="ZnF_C2H2"/>
    <property type="match status" value="8"/>
</dbReference>
<dbReference type="GO" id="GO:0008270">
    <property type="term" value="F:zinc ion binding"/>
    <property type="evidence" value="ECO:0007669"/>
    <property type="project" value="UniProtKB-KW"/>
</dbReference>
<dbReference type="PROSITE" id="PS00028">
    <property type="entry name" value="ZINC_FINGER_C2H2_1"/>
    <property type="match status" value="5"/>
</dbReference>
<evidence type="ECO:0000259" key="11">
    <source>
        <dbReference type="PROSITE" id="PS50157"/>
    </source>
</evidence>
<keyword evidence="8" id="KW-0804">Transcription</keyword>
<keyword evidence="7" id="KW-0238">DNA-binding</keyword>
<comment type="subcellular location">
    <subcellularLocation>
        <location evidence="1">Nucleus</location>
    </subcellularLocation>
</comment>
<evidence type="ECO:0000256" key="4">
    <source>
        <dbReference type="ARBA" id="ARBA00022771"/>
    </source>
</evidence>
<feature type="domain" description="C2H2-type" evidence="11">
    <location>
        <begin position="134"/>
        <end position="161"/>
    </location>
</feature>
<dbReference type="InterPro" id="IPR036236">
    <property type="entry name" value="Znf_C2H2_sf"/>
</dbReference>
<evidence type="ECO:0000256" key="5">
    <source>
        <dbReference type="ARBA" id="ARBA00022833"/>
    </source>
</evidence>
<evidence type="ECO:0000256" key="2">
    <source>
        <dbReference type="ARBA" id="ARBA00022723"/>
    </source>
</evidence>
<dbReference type="Proteomes" id="UP000037510">
    <property type="component" value="Unassembled WGS sequence"/>
</dbReference>
<evidence type="ECO:0000256" key="10">
    <source>
        <dbReference type="PROSITE-ProRule" id="PRU00042"/>
    </source>
</evidence>
<gene>
    <name evidence="12" type="ORF">OBRU01_07760</name>
</gene>
<evidence type="ECO:0000256" key="8">
    <source>
        <dbReference type="ARBA" id="ARBA00023163"/>
    </source>
</evidence>
<dbReference type="GO" id="GO:0000978">
    <property type="term" value="F:RNA polymerase II cis-regulatory region sequence-specific DNA binding"/>
    <property type="evidence" value="ECO:0007669"/>
    <property type="project" value="TreeGrafter"/>
</dbReference>
<evidence type="ECO:0000256" key="6">
    <source>
        <dbReference type="ARBA" id="ARBA00023015"/>
    </source>
</evidence>
<evidence type="ECO:0000256" key="1">
    <source>
        <dbReference type="ARBA" id="ARBA00004123"/>
    </source>
</evidence>
<dbReference type="STRING" id="104452.A0A0L7LIG3"/>
<dbReference type="Gene3D" id="3.30.160.60">
    <property type="entry name" value="Classic Zinc Finger"/>
    <property type="match status" value="2"/>
</dbReference>
<keyword evidence="4 10" id="KW-0863">Zinc-finger</keyword>
<evidence type="ECO:0000256" key="9">
    <source>
        <dbReference type="ARBA" id="ARBA00023242"/>
    </source>
</evidence>
<evidence type="ECO:0000313" key="13">
    <source>
        <dbReference type="Proteomes" id="UP000037510"/>
    </source>
</evidence>
<dbReference type="PANTHER" id="PTHR24384">
    <property type="entry name" value="FINGER PUTATIVE TRANSCRIPTION FACTOR FAMILY-RELATED"/>
    <property type="match status" value="1"/>
</dbReference>
<evidence type="ECO:0000256" key="3">
    <source>
        <dbReference type="ARBA" id="ARBA00022737"/>
    </source>
</evidence>
<keyword evidence="2" id="KW-0479">Metal-binding</keyword>
<dbReference type="GO" id="GO:0000981">
    <property type="term" value="F:DNA-binding transcription factor activity, RNA polymerase II-specific"/>
    <property type="evidence" value="ECO:0007669"/>
    <property type="project" value="TreeGrafter"/>
</dbReference>
<keyword evidence="3" id="KW-0677">Repeat</keyword>
<proteinExistence type="predicted"/>
<dbReference type="PROSITE" id="PS50157">
    <property type="entry name" value="ZINC_FINGER_C2H2_2"/>
    <property type="match status" value="2"/>
</dbReference>
<evidence type="ECO:0000313" key="12">
    <source>
        <dbReference type="EMBL" id="KOB75353.1"/>
    </source>
</evidence>
<dbReference type="SUPFAM" id="SSF57667">
    <property type="entry name" value="beta-beta-alpha zinc fingers"/>
    <property type="match status" value="1"/>
</dbReference>
<dbReference type="AlphaFoldDB" id="A0A0L7LIG3"/>
<keyword evidence="13" id="KW-1185">Reference proteome</keyword>
<dbReference type="InterPro" id="IPR050752">
    <property type="entry name" value="C2H2-ZF_domain"/>
</dbReference>
<sequence length="301" mass="34343">MASPTPYTVLVNDVITGRAVVMEDPFENFEMNGLKQNSVSKLGGILCCICNSTFDKKDFVTHYGTHNAGKIVYTCVVCKNQHSGYSSLRNHCYNQHIRGGSSASPQALKKCQQCNKSFSRITALTAHITAIHDFKCGECQEKFTSKKDFQLHKIVHNKKERKDPPYNCMKCWQVIKSIDMCESHMDDHCDVLYPCPICDVVLPSKQEARLHLTEHFDERITTEMMKPTSIVEDSSIDILGGILCCHCDLLFKNRSDIHSHFALEHEDKAVVYCCNICEKQYTKYSLFGNHCHFHISKDKFQ</sequence>
<dbReference type="Pfam" id="PF00096">
    <property type="entry name" value="zf-C2H2"/>
    <property type="match status" value="1"/>
</dbReference>
<dbReference type="PANTHER" id="PTHR24384:SF189">
    <property type="entry name" value="C2H2-TYPE DOMAIN-CONTAINING PROTEIN-RELATED"/>
    <property type="match status" value="1"/>
</dbReference>
<organism evidence="12 13">
    <name type="scientific">Operophtera brumata</name>
    <name type="common">Winter moth</name>
    <name type="synonym">Phalaena brumata</name>
    <dbReference type="NCBI Taxonomy" id="104452"/>
    <lineage>
        <taxon>Eukaryota</taxon>
        <taxon>Metazoa</taxon>
        <taxon>Ecdysozoa</taxon>
        <taxon>Arthropoda</taxon>
        <taxon>Hexapoda</taxon>
        <taxon>Insecta</taxon>
        <taxon>Pterygota</taxon>
        <taxon>Neoptera</taxon>
        <taxon>Endopterygota</taxon>
        <taxon>Lepidoptera</taxon>
        <taxon>Glossata</taxon>
        <taxon>Ditrysia</taxon>
        <taxon>Geometroidea</taxon>
        <taxon>Geometridae</taxon>
        <taxon>Larentiinae</taxon>
        <taxon>Operophtera</taxon>
    </lineage>
</organism>
<comment type="caution">
    <text evidence="12">The sequence shown here is derived from an EMBL/GenBank/DDBJ whole genome shotgun (WGS) entry which is preliminary data.</text>
</comment>
<keyword evidence="9" id="KW-0539">Nucleus</keyword>
<protein>
    <submittedName>
        <fullName evidence="12">Serendipity locus protein H-1</fullName>
    </submittedName>
</protein>
<dbReference type="EMBL" id="JTDY01000941">
    <property type="protein sequence ID" value="KOB75353.1"/>
    <property type="molecule type" value="Genomic_DNA"/>
</dbReference>
<keyword evidence="5" id="KW-0862">Zinc</keyword>
<accession>A0A0L7LIG3</accession>
<feature type="domain" description="C2H2-type" evidence="11">
    <location>
        <begin position="109"/>
        <end position="132"/>
    </location>
</feature>
<name>A0A0L7LIG3_OPEBR</name>
<dbReference type="InterPro" id="IPR013087">
    <property type="entry name" value="Znf_C2H2_type"/>
</dbReference>
<evidence type="ECO:0000256" key="7">
    <source>
        <dbReference type="ARBA" id="ARBA00023125"/>
    </source>
</evidence>
<reference evidence="12 13" key="1">
    <citation type="journal article" date="2015" name="Genome Biol. Evol.">
        <title>The genome of winter moth (Operophtera brumata) provides a genomic perspective on sexual dimorphism and phenology.</title>
        <authorList>
            <person name="Derks M.F."/>
            <person name="Smit S."/>
            <person name="Salis L."/>
            <person name="Schijlen E."/>
            <person name="Bossers A."/>
            <person name="Mateman C."/>
            <person name="Pijl A.S."/>
            <person name="de Ridder D."/>
            <person name="Groenen M.A."/>
            <person name="Visser M.E."/>
            <person name="Megens H.J."/>
        </authorList>
    </citation>
    <scope>NUCLEOTIDE SEQUENCE [LARGE SCALE GENOMIC DNA]</scope>
    <source>
        <strain evidence="12">WM2013NL</strain>
        <tissue evidence="12">Head and thorax</tissue>
    </source>
</reference>
<dbReference type="Pfam" id="PF13912">
    <property type="entry name" value="zf-C2H2_6"/>
    <property type="match status" value="1"/>
</dbReference>